<sequence>MERRPLGRTGHQVSALGLGCMGMSEFYGTRDDATSLQTLATALDQGIDFFDTADTYGFGHNEELVGRFLKDHRGKVTLATKFGIVRQEGRYERRIDNSPAYIAEACDASLRRLGIERIDLYYAHRLEPARPIEETVAAMAKLVEAGKVRWLGLSEVSAASLRRAHKIHPITALQTEYSLWSREPETELLQTCRELGVSFAAYSPLGRAFLTGTLTSTDALAPTDFRRNNPRFQADALERNRKLTEALADFAKARHATPAQMALAWLLGKHRHVIPIPGTKRSAYVIQNASAATIRLSAEEIATLDRMFPPEAVAGQRYTAEGMKGLGL</sequence>
<dbReference type="Gene3D" id="3.20.20.100">
    <property type="entry name" value="NADP-dependent oxidoreductase domain"/>
    <property type="match status" value="1"/>
</dbReference>
<dbReference type="AlphaFoldDB" id="A0A5J6MFB2"/>
<proteinExistence type="predicted"/>
<evidence type="ECO:0000256" key="1">
    <source>
        <dbReference type="ARBA" id="ARBA00023002"/>
    </source>
</evidence>
<feature type="domain" description="NADP-dependent oxidoreductase" evidence="2">
    <location>
        <begin position="16"/>
        <end position="306"/>
    </location>
</feature>
<evidence type="ECO:0000313" key="4">
    <source>
        <dbReference type="Proteomes" id="UP000326202"/>
    </source>
</evidence>
<dbReference type="InterPro" id="IPR050791">
    <property type="entry name" value="Aldo-Keto_reductase"/>
</dbReference>
<dbReference type="SUPFAM" id="SSF51430">
    <property type="entry name" value="NAD(P)-linked oxidoreductase"/>
    <property type="match status" value="1"/>
</dbReference>
<dbReference type="Proteomes" id="UP000326202">
    <property type="component" value="Chromosome"/>
</dbReference>
<name>A0A5J6MFB2_9PROT</name>
<dbReference type="PROSITE" id="PS51257">
    <property type="entry name" value="PROKAR_LIPOPROTEIN"/>
    <property type="match status" value="1"/>
</dbReference>
<organism evidence="3 4">
    <name type="scientific">Hypericibacter terrae</name>
    <dbReference type="NCBI Taxonomy" id="2602015"/>
    <lineage>
        <taxon>Bacteria</taxon>
        <taxon>Pseudomonadati</taxon>
        <taxon>Pseudomonadota</taxon>
        <taxon>Alphaproteobacteria</taxon>
        <taxon>Rhodospirillales</taxon>
        <taxon>Dongiaceae</taxon>
        <taxon>Hypericibacter</taxon>
    </lineage>
</organism>
<gene>
    <name evidence="3" type="ORF">FRZ44_04050</name>
</gene>
<dbReference type="KEGG" id="htq:FRZ44_04050"/>
<reference evidence="3 4" key="1">
    <citation type="submission" date="2019-08" db="EMBL/GenBank/DDBJ databases">
        <title>Hyperibacter terrae gen. nov., sp. nov. and Hyperibacter viscosus sp. nov., two new members in the family Rhodospirillaceae isolated from the rhizosphere of Hypericum perforatum.</title>
        <authorList>
            <person name="Noviana Z."/>
        </authorList>
    </citation>
    <scope>NUCLEOTIDE SEQUENCE [LARGE SCALE GENOMIC DNA]</scope>
    <source>
        <strain evidence="3 4">R5913</strain>
    </source>
</reference>
<dbReference type="EMBL" id="CP042906">
    <property type="protein sequence ID" value="QEX15125.1"/>
    <property type="molecule type" value="Genomic_DNA"/>
</dbReference>
<evidence type="ECO:0000313" key="3">
    <source>
        <dbReference type="EMBL" id="QEX15125.1"/>
    </source>
</evidence>
<protein>
    <submittedName>
        <fullName evidence="3">Aldo/keto reductase</fullName>
    </submittedName>
</protein>
<dbReference type="InterPro" id="IPR036812">
    <property type="entry name" value="NAD(P)_OxRdtase_dom_sf"/>
</dbReference>
<dbReference type="OrthoDB" id="9773828at2"/>
<evidence type="ECO:0000259" key="2">
    <source>
        <dbReference type="Pfam" id="PF00248"/>
    </source>
</evidence>
<accession>A0A5J6MFB2</accession>
<keyword evidence="4" id="KW-1185">Reference proteome</keyword>
<dbReference type="RefSeq" id="WP_151175610.1">
    <property type="nucleotide sequence ID" value="NZ_CP042906.1"/>
</dbReference>
<dbReference type="Pfam" id="PF00248">
    <property type="entry name" value="Aldo_ket_red"/>
    <property type="match status" value="1"/>
</dbReference>
<dbReference type="GO" id="GO:0016491">
    <property type="term" value="F:oxidoreductase activity"/>
    <property type="evidence" value="ECO:0007669"/>
    <property type="project" value="UniProtKB-KW"/>
</dbReference>
<dbReference type="PANTHER" id="PTHR43625">
    <property type="entry name" value="AFLATOXIN B1 ALDEHYDE REDUCTASE"/>
    <property type="match status" value="1"/>
</dbReference>
<dbReference type="CDD" id="cd19076">
    <property type="entry name" value="AKR_AKR13A_13D"/>
    <property type="match status" value="1"/>
</dbReference>
<keyword evidence="1" id="KW-0560">Oxidoreductase</keyword>
<dbReference type="GO" id="GO:0005737">
    <property type="term" value="C:cytoplasm"/>
    <property type="evidence" value="ECO:0007669"/>
    <property type="project" value="TreeGrafter"/>
</dbReference>
<dbReference type="PANTHER" id="PTHR43625:SF40">
    <property type="entry name" value="ALDO-KETO REDUCTASE YAKC [NADP(+)]"/>
    <property type="match status" value="1"/>
</dbReference>
<dbReference type="InterPro" id="IPR023210">
    <property type="entry name" value="NADP_OxRdtase_dom"/>
</dbReference>